<gene>
    <name evidence="1" type="ORF">PITCH_A140006</name>
</gene>
<evidence type="ECO:0000313" key="1">
    <source>
        <dbReference type="EMBL" id="SPD72526.1"/>
    </source>
</evidence>
<dbReference type="EMBL" id="OJIN01000046">
    <property type="protein sequence ID" value="SPD72526.1"/>
    <property type="molecule type" value="Genomic_DNA"/>
</dbReference>
<sequence>MFPTYVGMNRHQLRLYVLVVNVPHVRGDEPETGQTAATIVTMFPTYVGMNRNAALYRM</sequence>
<proteinExistence type="predicted"/>
<name>A0A445MST6_9BACT</name>
<dbReference type="AlphaFoldDB" id="A0A445MST6"/>
<protein>
    <submittedName>
        <fullName evidence="1">Uncharacterized protein</fullName>
    </submittedName>
</protein>
<organism evidence="1">
    <name type="scientific">uncultured Desulfobacterium sp</name>
    <dbReference type="NCBI Taxonomy" id="201089"/>
    <lineage>
        <taxon>Bacteria</taxon>
        <taxon>Pseudomonadati</taxon>
        <taxon>Thermodesulfobacteriota</taxon>
        <taxon>Desulfobacteria</taxon>
        <taxon>Desulfobacterales</taxon>
        <taxon>Desulfobacteriaceae</taxon>
        <taxon>Desulfobacterium</taxon>
        <taxon>environmental samples</taxon>
    </lineage>
</organism>
<accession>A0A445MST6</accession>
<reference evidence="1" key="1">
    <citation type="submission" date="2018-01" db="EMBL/GenBank/DDBJ databases">
        <authorList>
            <person name="Regsiter A."/>
            <person name="William W."/>
        </authorList>
    </citation>
    <scope>NUCLEOTIDE SEQUENCE</scope>
    <source>
        <strain evidence="1">TRIP AH-1</strain>
    </source>
</reference>